<evidence type="ECO:0000313" key="2">
    <source>
        <dbReference type="Proteomes" id="UP000034681"/>
    </source>
</evidence>
<gene>
    <name evidence="1" type="ORF">PROH_16530</name>
</gene>
<protein>
    <submittedName>
        <fullName evidence="1">Uncharacterized protein</fullName>
    </submittedName>
</protein>
<sequence>MGSQKTGAIEFDMMGYRLQRDKITGRVGRSAPHSRFKLIPGMIRVWQQILSQSWGWVCPPVERLMGF</sequence>
<organism evidence="1 2">
    <name type="scientific">Prochlorothrix hollandica PCC 9006 = CALU 1027</name>
    <dbReference type="NCBI Taxonomy" id="317619"/>
    <lineage>
        <taxon>Bacteria</taxon>
        <taxon>Bacillati</taxon>
        <taxon>Cyanobacteriota</taxon>
        <taxon>Cyanophyceae</taxon>
        <taxon>Prochlorotrichales</taxon>
        <taxon>Prochlorotrichaceae</taxon>
        <taxon>Prochlorothrix</taxon>
    </lineage>
</organism>
<dbReference type="AlphaFoldDB" id="A0A0M2PS22"/>
<proteinExistence type="predicted"/>
<name>A0A0M2PS22_PROHO</name>
<reference evidence="1" key="1">
    <citation type="submission" date="2012-04" db="EMBL/GenBank/DDBJ databases">
        <authorList>
            <person name="Borisov I.G."/>
            <person name="Ivanikova N.V."/>
            <person name="Pinevich A.V."/>
        </authorList>
    </citation>
    <scope>NUCLEOTIDE SEQUENCE</scope>
    <source>
        <strain evidence="1">CALU 1027</strain>
    </source>
</reference>
<evidence type="ECO:0000313" key="1">
    <source>
        <dbReference type="EMBL" id="KKI99315.1"/>
    </source>
</evidence>
<accession>A0A0M2PS22</accession>
<keyword evidence="2" id="KW-1185">Reference proteome</keyword>
<comment type="caution">
    <text evidence="1">The sequence shown here is derived from an EMBL/GenBank/DDBJ whole genome shotgun (WGS) entry which is preliminary data.</text>
</comment>
<dbReference type="Proteomes" id="UP000034681">
    <property type="component" value="Unassembled WGS sequence"/>
</dbReference>
<dbReference type="EMBL" id="AJTX02000006">
    <property type="protein sequence ID" value="KKI99315.1"/>
    <property type="molecule type" value="Genomic_DNA"/>
</dbReference>